<comment type="caution">
    <text evidence="3">The sequence shown here is derived from an EMBL/GenBank/DDBJ whole genome shotgun (WGS) entry which is preliminary data.</text>
</comment>
<sequence>MEELEALSIEHEKLNHMHISLTNDYNNLKKDNACATNSSLCVASLQQENCNLKAQLGVLTSKQVNLQKSHEELLCSHEDLIESHAMLEISHEVTLTVVKSYPPHTCNCTSTQMSIDLSCANISCCQAKPSCDEHIIVETCDDFIASENDNLMRKVEKLKNDLRVLKAKGHVQPSQDNHDDMVKKLEKGSTVTCAKSPCNKLKKIHDKGNKQTLKKKAQVMCFECSSMGHFGSECPSKKHGETTLSRRQTRLSHRKCFGCMEEGHKIASCPKKRNGVLASQNRRLWFGKPEVPVYAWKLQANEQRGKSFVAAYDRYMSKCGSTRRQIKDKERRIKYRICYTCRTKGHIGKDCPMAQVFIPKLVHTDSSTMKATNDPCADKVISSPSVNTKLIWVPKSCVTNIKGPNKIWVPKCA</sequence>
<evidence type="ECO:0000259" key="2">
    <source>
        <dbReference type="PROSITE" id="PS50158"/>
    </source>
</evidence>
<feature type="domain" description="CCHC-type" evidence="2">
    <location>
        <begin position="338"/>
        <end position="352"/>
    </location>
</feature>
<dbReference type="SMART" id="SM00343">
    <property type="entry name" value="ZnF_C2HC"/>
    <property type="match status" value="3"/>
</dbReference>
<dbReference type="InterPro" id="IPR036875">
    <property type="entry name" value="Znf_CCHC_sf"/>
</dbReference>
<keyword evidence="1" id="KW-0862">Zinc</keyword>
<dbReference type="Gramene" id="TVT98144">
    <property type="protein sequence ID" value="TVT98144"/>
    <property type="gene ID" value="EJB05_56576"/>
</dbReference>
<dbReference type="GO" id="GO:0003676">
    <property type="term" value="F:nucleic acid binding"/>
    <property type="evidence" value="ECO:0007669"/>
    <property type="project" value="InterPro"/>
</dbReference>
<protein>
    <recommendedName>
        <fullName evidence="2">CCHC-type domain-containing protein</fullName>
    </recommendedName>
</protein>
<dbReference type="AlphaFoldDB" id="A0A5J9SFU3"/>
<feature type="non-terminal residue" evidence="3">
    <location>
        <position position="1"/>
    </location>
</feature>
<dbReference type="Pfam" id="PF00098">
    <property type="entry name" value="zf-CCHC"/>
    <property type="match status" value="2"/>
</dbReference>
<dbReference type="PROSITE" id="PS50158">
    <property type="entry name" value="ZF_CCHC"/>
    <property type="match status" value="3"/>
</dbReference>
<reference evidence="3 4" key="1">
    <citation type="journal article" date="2019" name="Sci. Rep.">
        <title>A high-quality genome of Eragrostis curvula grass provides insights into Poaceae evolution and supports new strategies to enhance forage quality.</title>
        <authorList>
            <person name="Carballo J."/>
            <person name="Santos B.A.C.M."/>
            <person name="Zappacosta D."/>
            <person name="Garbus I."/>
            <person name="Selva J.P."/>
            <person name="Gallo C.A."/>
            <person name="Diaz A."/>
            <person name="Albertini E."/>
            <person name="Caccamo M."/>
            <person name="Echenique V."/>
        </authorList>
    </citation>
    <scope>NUCLEOTIDE SEQUENCE [LARGE SCALE GENOMIC DNA]</scope>
    <source>
        <strain evidence="4">cv. Victoria</strain>
        <tissue evidence="3">Leaf</tissue>
    </source>
</reference>
<evidence type="ECO:0000313" key="3">
    <source>
        <dbReference type="EMBL" id="TVT98144.1"/>
    </source>
</evidence>
<keyword evidence="1" id="KW-0479">Metal-binding</keyword>
<organism evidence="3 4">
    <name type="scientific">Eragrostis curvula</name>
    <name type="common">weeping love grass</name>
    <dbReference type="NCBI Taxonomy" id="38414"/>
    <lineage>
        <taxon>Eukaryota</taxon>
        <taxon>Viridiplantae</taxon>
        <taxon>Streptophyta</taxon>
        <taxon>Embryophyta</taxon>
        <taxon>Tracheophyta</taxon>
        <taxon>Spermatophyta</taxon>
        <taxon>Magnoliopsida</taxon>
        <taxon>Liliopsida</taxon>
        <taxon>Poales</taxon>
        <taxon>Poaceae</taxon>
        <taxon>PACMAD clade</taxon>
        <taxon>Chloridoideae</taxon>
        <taxon>Eragrostideae</taxon>
        <taxon>Eragrostidinae</taxon>
        <taxon>Eragrostis</taxon>
    </lineage>
</organism>
<keyword evidence="1" id="KW-0863">Zinc-finger</keyword>
<dbReference type="OrthoDB" id="696537at2759"/>
<dbReference type="SUPFAM" id="SSF57756">
    <property type="entry name" value="Retrovirus zinc finger-like domains"/>
    <property type="match status" value="2"/>
</dbReference>
<evidence type="ECO:0000256" key="1">
    <source>
        <dbReference type="PROSITE-ProRule" id="PRU00047"/>
    </source>
</evidence>
<dbReference type="Proteomes" id="UP000324897">
    <property type="component" value="Unassembled WGS sequence"/>
</dbReference>
<dbReference type="EMBL" id="RWGY01000891">
    <property type="protein sequence ID" value="TVT98144.1"/>
    <property type="molecule type" value="Genomic_DNA"/>
</dbReference>
<dbReference type="InterPro" id="IPR001878">
    <property type="entry name" value="Znf_CCHC"/>
</dbReference>
<accession>A0A5J9SFU3</accession>
<feature type="domain" description="CCHC-type" evidence="2">
    <location>
        <begin position="254"/>
        <end position="271"/>
    </location>
</feature>
<evidence type="ECO:0000313" key="4">
    <source>
        <dbReference type="Proteomes" id="UP000324897"/>
    </source>
</evidence>
<dbReference type="GO" id="GO:0008270">
    <property type="term" value="F:zinc ion binding"/>
    <property type="evidence" value="ECO:0007669"/>
    <property type="project" value="UniProtKB-KW"/>
</dbReference>
<keyword evidence="4" id="KW-1185">Reference proteome</keyword>
<dbReference type="Gene3D" id="4.10.60.10">
    <property type="entry name" value="Zinc finger, CCHC-type"/>
    <property type="match status" value="3"/>
</dbReference>
<name>A0A5J9SFU3_9POAL</name>
<gene>
    <name evidence="3" type="ORF">EJB05_56576</name>
</gene>
<proteinExistence type="predicted"/>
<feature type="domain" description="CCHC-type" evidence="2">
    <location>
        <begin position="221"/>
        <end position="236"/>
    </location>
</feature>